<dbReference type="InParanoid" id="B9RDV9"/>
<sequence>MAVRGGDLFFFLLRRYQVVSSEVDGGGELVTIWRSYGKSSTLNGGQEKKKGRESNEERRGCCHKTIYGRENGLICEWWLWVAQATVVRG</sequence>
<protein>
    <submittedName>
        <fullName evidence="2">Uncharacterized protein</fullName>
    </submittedName>
</protein>
<evidence type="ECO:0000313" key="3">
    <source>
        <dbReference type="Proteomes" id="UP000008311"/>
    </source>
</evidence>
<accession>B9RDV9</accession>
<gene>
    <name evidence="2" type="ORF">RCOM_1616240</name>
</gene>
<keyword evidence="3" id="KW-1185">Reference proteome</keyword>
<reference evidence="3" key="1">
    <citation type="journal article" date="2010" name="Nat. Biotechnol.">
        <title>Draft genome sequence of the oilseed species Ricinus communis.</title>
        <authorList>
            <person name="Chan A.P."/>
            <person name="Crabtree J."/>
            <person name="Zhao Q."/>
            <person name="Lorenzi H."/>
            <person name="Orvis J."/>
            <person name="Puiu D."/>
            <person name="Melake-Berhan A."/>
            <person name="Jones K.M."/>
            <person name="Redman J."/>
            <person name="Chen G."/>
            <person name="Cahoon E.B."/>
            <person name="Gedil M."/>
            <person name="Stanke M."/>
            <person name="Haas B.J."/>
            <person name="Wortman J.R."/>
            <person name="Fraser-Liggett C.M."/>
            <person name="Ravel J."/>
            <person name="Rabinowicz P.D."/>
        </authorList>
    </citation>
    <scope>NUCLEOTIDE SEQUENCE [LARGE SCALE GENOMIC DNA]</scope>
    <source>
        <strain evidence="3">cv. Hale</strain>
    </source>
</reference>
<organism evidence="2 3">
    <name type="scientific">Ricinus communis</name>
    <name type="common">Castor bean</name>
    <dbReference type="NCBI Taxonomy" id="3988"/>
    <lineage>
        <taxon>Eukaryota</taxon>
        <taxon>Viridiplantae</taxon>
        <taxon>Streptophyta</taxon>
        <taxon>Embryophyta</taxon>
        <taxon>Tracheophyta</taxon>
        <taxon>Spermatophyta</taxon>
        <taxon>Magnoliopsida</taxon>
        <taxon>eudicotyledons</taxon>
        <taxon>Gunneridae</taxon>
        <taxon>Pentapetalae</taxon>
        <taxon>rosids</taxon>
        <taxon>fabids</taxon>
        <taxon>Malpighiales</taxon>
        <taxon>Euphorbiaceae</taxon>
        <taxon>Acalyphoideae</taxon>
        <taxon>Acalypheae</taxon>
        <taxon>Ricinus</taxon>
    </lineage>
</organism>
<dbReference type="Proteomes" id="UP000008311">
    <property type="component" value="Unassembled WGS sequence"/>
</dbReference>
<evidence type="ECO:0000256" key="1">
    <source>
        <dbReference type="SAM" id="MobiDB-lite"/>
    </source>
</evidence>
<feature type="compositionally biased region" description="Basic and acidic residues" evidence="1">
    <location>
        <begin position="46"/>
        <end position="58"/>
    </location>
</feature>
<dbReference type="EMBL" id="EQ973775">
    <property type="protein sequence ID" value="EEF50567.1"/>
    <property type="molecule type" value="Genomic_DNA"/>
</dbReference>
<feature type="region of interest" description="Disordered" evidence="1">
    <location>
        <begin position="39"/>
        <end position="58"/>
    </location>
</feature>
<proteinExistence type="predicted"/>
<dbReference type="AlphaFoldDB" id="B9RDV9"/>
<evidence type="ECO:0000313" key="2">
    <source>
        <dbReference type="EMBL" id="EEF50567.1"/>
    </source>
</evidence>
<name>B9RDV9_RICCO</name>